<dbReference type="InterPro" id="IPR057225">
    <property type="entry name" value="DUF7903"/>
</dbReference>
<sequence length="413" mass="46861">MAYIPPHKRNVKDADRPSPTPDVLVPQFERNLTLKSSKYNSEKRKDKHSSQGGKIIYAKHSINRWWVIGLIDDDQFPASVRLEPVSCESIERKNGEKPLVLVCAHPPKEFNETTGNSRRSPWVSIAQMIQPHLLTSYRSVWNEMEFHESEEIKPSFVARFGKILLHGSPSVTLDNVKRSLADESTSSRVKRSFYTNLPSSYMEGILGNVAPNIGVDFDEEKEYYHVKVFDKSRPDTTISCKCTALKGGELELHKIELSAVRHLVADISCLEKNLDLRLMLYTKVTLTALTDDEKLSLSHLIKSAIIDPNVKGGLRWPLGKECFGDKYSVVGAWHTKAKAFKNLYMKLKVRDADRFDFRTSMGEFSREVGLKMTGIVGQLQDHMAEVGPVTDMLQDTLKLIWDNFLSCNDLPFS</sequence>
<name>A0A1U7ZG51_NELNU</name>
<feature type="compositionally biased region" description="Basic residues" evidence="1">
    <location>
        <begin position="1"/>
        <end position="10"/>
    </location>
</feature>
<dbReference type="KEGG" id="nnu:104590204"/>
<evidence type="ECO:0000313" key="4">
    <source>
        <dbReference type="RefSeq" id="XP_010247073.1"/>
    </source>
</evidence>
<feature type="region of interest" description="Disordered" evidence="1">
    <location>
        <begin position="1"/>
        <end position="24"/>
    </location>
</feature>
<dbReference type="OrthoDB" id="2014147at2759"/>
<dbReference type="Proteomes" id="UP000189703">
    <property type="component" value="Unplaced"/>
</dbReference>
<dbReference type="AlphaFoldDB" id="A0A1U7ZG51"/>
<dbReference type="eggNOG" id="ENOG502QUVX">
    <property type="taxonomic scope" value="Eukaryota"/>
</dbReference>
<gene>
    <name evidence="4" type="primary">LOC104590204</name>
</gene>
<reference evidence="4" key="1">
    <citation type="submission" date="2025-08" db="UniProtKB">
        <authorList>
            <consortium name="RefSeq"/>
        </authorList>
    </citation>
    <scope>IDENTIFICATION</scope>
</reference>
<dbReference type="FunCoup" id="A0A1U7ZG51">
    <property type="interactions" value="555"/>
</dbReference>
<dbReference type="RefSeq" id="XP_010247073.1">
    <property type="nucleotide sequence ID" value="XM_010248771.2"/>
</dbReference>
<keyword evidence="3" id="KW-1185">Reference proteome</keyword>
<dbReference type="PANTHER" id="PTHR35481:SF1">
    <property type="entry name" value="DNA-DIRECTED RNA POLYMERASE SUBUNIT ALPHA"/>
    <property type="match status" value="1"/>
</dbReference>
<evidence type="ECO:0000256" key="1">
    <source>
        <dbReference type="SAM" id="MobiDB-lite"/>
    </source>
</evidence>
<organism evidence="3 4">
    <name type="scientific">Nelumbo nucifera</name>
    <name type="common">Sacred lotus</name>
    <dbReference type="NCBI Taxonomy" id="4432"/>
    <lineage>
        <taxon>Eukaryota</taxon>
        <taxon>Viridiplantae</taxon>
        <taxon>Streptophyta</taxon>
        <taxon>Embryophyta</taxon>
        <taxon>Tracheophyta</taxon>
        <taxon>Spermatophyta</taxon>
        <taxon>Magnoliopsida</taxon>
        <taxon>Proteales</taxon>
        <taxon>Nelumbonaceae</taxon>
        <taxon>Nelumbo</taxon>
    </lineage>
</organism>
<dbReference type="OMA" id="INCKCTI"/>
<feature type="domain" description="DUF7903" evidence="2">
    <location>
        <begin position="50"/>
        <end position="404"/>
    </location>
</feature>
<proteinExistence type="predicted"/>
<evidence type="ECO:0000313" key="3">
    <source>
        <dbReference type="Proteomes" id="UP000189703"/>
    </source>
</evidence>
<protein>
    <submittedName>
        <fullName evidence="4">Uncharacterized protein LOC104590204 isoform X1</fullName>
    </submittedName>
</protein>
<dbReference type="PANTHER" id="PTHR35481">
    <property type="entry name" value="DNA-DIRECTED RNA POLYMERASE SUBUNIT ALPHA"/>
    <property type="match status" value="1"/>
</dbReference>
<accession>A0A1U7ZG51</accession>
<dbReference type="Pfam" id="PF25475">
    <property type="entry name" value="DUF7903"/>
    <property type="match status" value="1"/>
</dbReference>
<dbReference type="InParanoid" id="A0A1U7ZG51"/>
<evidence type="ECO:0000259" key="2">
    <source>
        <dbReference type="Pfam" id="PF25475"/>
    </source>
</evidence>
<dbReference type="GeneID" id="104590204"/>